<dbReference type="EMBL" id="MK318989">
    <property type="protein sequence ID" value="QCL10571.1"/>
    <property type="molecule type" value="Genomic_DNA"/>
</dbReference>
<sequence>MQYFFVAEYRAAAIDGNTLCLSQILPLCRPNAKSKRLFAQTPELIADT</sequence>
<organism evidence="1">
    <name type="scientific">Rhizobium rhizogenes</name>
    <name type="common">Agrobacterium rhizogenes</name>
    <dbReference type="NCBI Taxonomy" id="359"/>
    <lineage>
        <taxon>Bacteria</taxon>
        <taxon>Pseudomonadati</taxon>
        <taxon>Pseudomonadota</taxon>
        <taxon>Alphaproteobacteria</taxon>
        <taxon>Hyphomicrobiales</taxon>
        <taxon>Rhizobiaceae</taxon>
        <taxon>Rhizobium/Agrobacterium group</taxon>
        <taxon>Rhizobium</taxon>
    </lineage>
</organism>
<gene>
    <name evidence="1" type="ORF">pC6.5d_678</name>
</gene>
<dbReference type="AlphaFoldDB" id="A0A7S5DRZ8"/>
<protein>
    <submittedName>
        <fullName evidence="1">Uncharacterized protein</fullName>
    </submittedName>
</protein>
<keyword evidence="1" id="KW-0614">Plasmid</keyword>
<proteinExistence type="predicted"/>
<reference evidence="1" key="1">
    <citation type="submission" date="2018-12" db="EMBL/GenBank/DDBJ databases">
        <title>Three Rhizobium rhizogenes strains isolated from the same crown gall tumor carry diverse plasmids.</title>
        <authorList>
            <person name="Pulawska J."/>
            <person name="Kuzmanovic N."/>
        </authorList>
    </citation>
    <scope>NUCLEOTIDE SEQUENCE</scope>
    <source>
        <strain evidence="1">C6.5</strain>
        <plasmid evidence="1">pC6.5d</plasmid>
    </source>
</reference>
<name>A0A7S5DRZ8_RHIRH</name>
<evidence type="ECO:0000313" key="1">
    <source>
        <dbReference type="EMBL" id="QCL10571.1"/>
    </source>
</evidence>
<geneLocation type="plasmid" evidence="1">
    <name>pC6.5d</name>
</geneLocation>
<accession>A0A7S5DRZ8</accession>